<name>A0A3N4HIF6_ASCIM</name>
<organism evidence="2 3">
    <name type="scientific">Ascobolus immersus RN42</name>
    <dbReference type="NCBI Taxonomy" id="1160509"/>
    <lineage>
        <taxon>Eukaryota</taxon>
        <taxon>Fungi</taxon>
        <taxon>Dikarya</taxon>
        <taxon>Ascomycota</taxon>
        <taxon>Pezizomycotina</taxon>
        <taxon>Pezizomycetes</taxon>
        <taxon>Pezizales</taxon>
        <taxon>Ascobolaceae</taxon>
        <taxon>Ascobolus</taxon>
    </lineage>
</organism>
<proteinExistence type="predicted"/>
<gene>
    <name evidence="2" type="ORF">BJ508DRAFT_333833</name>
</gene>
<evidence type="ECO:0000256" key="1">
    <source>
        <dbReference type="SAM" id="Coils"/>
    </source>
</evidence>
<dbReference type="AlphaFoldDB" id="A0A3N4HIF6"/>
<sequence length="184" mass="21821">MPQNVETESFPSRQRAWYDRQSPASKAIMESIYNENLTCRLTLETRLERVRVRKQALRQRVEMLNQRKKMAVELWNALQSETPCDQLEERDWVPVFRTDSLPLSLANIMAAEYEVRLLEHTIQERRRRALDFEQMTVMLEGLKDGSFKTLKMQQILEKCQFSEAGKAELINSVREKIDEDQKRN</sequence>
<dbReference type="Proteomes" id="UP000275078">
    <property type="component" value="Unassembled WGS sequence"/>
</dbReference>
<evidence type="ECO:0000313" key="3">
    <source>
        <dbReference type="Proteomes" id="UP000275078"/>
    </source>
</evidence>
<keyword evidence="1" id="KW-0175">Coiled coil</keyword>
<feature type="coiled-coil region" evidence="1">
    <location>
        <begin position="40"/>
        <end position="74"/>
    </location>
</feature>
<evidence type="ECO:0000313" key="2">
    <source>
        <dbReference type="EMBL" id="RPA73699.1"/>
    </source>
</evidence>
<keyword evidence="3" id="KW-1185">Reference proteome</keyword>
<reference evidence="2 3" key="1">
    <citation type="journal article" date="2018" name="Nat. Ecol. Evol.">
        <title>Pezizomycetes genomes reveal the molecular basis of ectomycorrhizal truffle lifestyle.</title>
        <authorList>
            <person name="Murat C."/>
            <person name="Payen T."/>
            <person name="Noel B."/>
            <person name="Kuo A."/>
            <person name="Morin E."/>
            <person name="Chen J."/>
            <person name="Kohler A."/>
            <person name="Krizsan K."/>
            <person name="Balestrini R."/>
            <person name="Da Silva C."/>
            <person name="Montanini B."/>
            <person name="Hainaut M."/>
            <person name="Levati E."/>
            <person name="Barry K.W."/>
            <person name="Belfiori B."/>
            <person name="Cichocki N."/>
            <person name="Clum A."/>
            <person name="Dockter R.B."/>
            <person name="Fauchery L."/>
            <person name="Guy J."/>
            <person name="Iotti M."/>
            <person name="Le Tacon F."/>
            <person name="Lindquist E.A."/>
            <person name="Lipzen A."/>
            <person name="Malagnac F."/>
            <person name="Mello A."/>
            <person name="Molinier V."/>
            <person name="Miyauchi S."/>
            <person name="Poulain J."/>
            <person name="Riccioni C."/>
            <person name="Rubini A."/>
            <person name="Sitrit Y."/>
            <person name="Splivallo R."/>
            <person name="Traeger S."/>
            <person name="Wang M."/>
            <person name="Zifcakova L."/>
            <person name="Wipf D."/>
            <person name="Zambonelli A."/>
            <person name="Paolocci F."/>
            <person name="Nowrousian M."/>
            <person name="Ottonello S."/>
            <person name="Baldrian P."/>
            <person name="Spatafora J.W."/>
            <person name="Henrissat B."/>
            <person name="Nagy L.G."/>
            <person name="Aury J.M."/>
            <person name="Wincker P."/>
            <person name="Grigoriev I.V."/>
            <person name="Bonfante P."/>
            <person name="Martin F.M."/>
        </authorList>
    </citation>
    <scope>NUCLEOTIDE SEQUENCE [LARGE SCALE GENOMIC DNA]</scope>
    <source>
        <strain evidence="2 3">RN42</strain>
    </source>
</reference>
<accession>A0A3N4HIF6</accession>
<protein>
    <submittedName>
        <fullName evidence="2">Uncharacterized protein</fullName>
    </submittedName>
</protein>
<dbReference type="EMBL" id="ML119813">
    <property type="protein sequence ID" value="RPA73699.1"/>
    <property type="molecule type" value="Genomic_DNA"/>
</dbReference>